<reference evidence="2" key="1">
    <citation type="submission" date="2023-04" db="EMBL/GenBank/DDBJ databases">
        <title>Chromosome-level genome of Chaenocephalus aceratus.</title>
        <authorList>
            <person name="Park H."/>
        </authorList>
    </citation>
    <scope>NUCLEOTIDE SEQUENCE</scope>
    <source>
        <strain evidence="2">DE</strain>
        <tissue evidence="2">Muscle</tissue>
    </source>
</reference>
<keyword evidence="1" id="KW-0472">Membrane</keyword>
<dbReference type="Proteomes" id="UP001228049">
    <property type="component" value="Unassembled WGS sequence"/>
</dbReference>
<keyword evidence="1" id="KW-1133">Transmembrane helix</keyword>
<comment type="caution">
    <text evidence="2">The sequence shown here is derived from an EMBL/GenBank/DDBJ whole genome shotgun (WGS) entry which is preliminary data.</text>
</comment>
<evidence type="ECO:0000256" key="1">
    <source>
        <dbReference type="SAM" id="Phobius"/>
    </source>
</evidence>
<feature type="transmembrane region" description="Helical" evidence="1">
    <location>
        <begin position="129"/>
        <end position="148"/>
    </location>
</feature>
<keyword evidence="3" id="KW-1185">Reference proteome</keyword>
<keyword evidence="1" id="KW-0812">Transmembrane</keyword>
<feature type="transmembrane region" description="Helical" evidence="1">
    <location>
        <begin position="75"/>
        <end position="93"/>
    </location>
</feature>
<dbReference type="AlphaFoldDB" id="A0AAD9B862"/>
<sequence>MEELCSVGGLDPLWDWNLTWYTSRPDLTKCFQHTVLVWFPCVYLWTCSPLYLLYLQLRPHRGVIQLSKLCCSKTLLTLTLASFGLLEIFYVLVKKNEEIHNHLLILMGPLIRSLTLVERIKAMRSSVILFLFWTLLVLCSLVPLKGFSSDAVRFVAFFICFSLQLIELILSCFSDHQPLSEKHTYIQVTHTHIQFGDPGVPAPPTGCRPLASAGPELIHRDNDRPGEVLHPKLQTAAVRNFTFRKKVYL</sequence>
<evidence type="ECO:0000313" key="3">
    <source>
        <dbReference type="Proteomes" id="UP001228049"/>
    </source>
</evidence>
<organism evidence="2 3">
    <name type="scientific">Dissostichus eleginoides</name>
    <name type="common">Patagonian toothfish</name>
    <name type="synonym">Dissostichus amissus</name>
    <dbReference type="NCBI Taxonomy" id="100907"/>
    <lineage>
        <taxon>Eukaryota</taxon>
        <taxon>Metazoa</taxon>
        <taxon>Chordata</taxon>
        <taxon>Craniata</taxon>
        <taxon>Vertebrata</taxon>
        <taxon>Euteleostomi</taxon>
        <taxon>Actinopterygii</taxon>
        <taxon>Neopterygii</taxon>
        <taxon>Teleostei</taxon>
        <taxon>Neoteleostei</taxon>
        <taxon>Acanthomorphata</taxon>
        <taxon>Eupercaria</taxon>
        <taxon>Perciformes</taxon>
        <taxon>Notothenioidei</taxon>
        <taxon>Nototheniidae</taxon>
        <taxon>Dissostichus</taxon>
    </lineage>
</organism>
<gene>
    <name evidence="2" type="ORF">KUDE01_003603</name>
</gene>
<evidence type="ECO:0000313" key="2">
    <source>
        <dbReference type="EMBL" id="KAK1878297.1"/>
    </source>
</evidence>
<feature type="transmembrane region" description="Helical" evidence="1">
    <location>
        <begin position="154"/>
        <end position="173"/>
    </location>
</feature>
<feature type="transmembrane region" description="Helical" evidence="1">
    <location>
        <begin position="35"/>
        <end position="54"/>
    </location>
</feature>
<proteinExistence type="predicted"/>
<dbReference type="EMBL" id="JASDAP010000027">
    <property type="protein sequence ID" value="KAK1878297.1"/>
    <property type="molecule type" value="Genomic_DNA"/>
</dbReference>
<protein>
    <submittedName>
        <fullName evidence="2">Multidrug resistance-associated protein 1</fullName>
    </submittedName>
</protein>
<name>A0AAD9B862_DISEL</name>
<accession>A0AAD9B862</accession>